<evidence type="ECO:0000313" key="1">
    <source>
        <dbReference type="EMBL" id="KAF2540282.1"/>
    </source>
</evidence>
<gene>
    <name evidence="1" type="ORF">F2Q68_00033139</name>
</gene>
<dbReference type="Proteomes" id="UP000712281">
    <property type="component" value="Unassembled WGS sequence"/>
</dbReference>
<dbReference type="EMBL" id="QGKW02002005">
    <property type="protein sequence ID" value="KAF2540282.1"/>
    <property type="molecule type" value="Genomic_DNA"/>
</dbReference>
<protein>
    <submittedName>
        <fullName evidence="1">Uncharacterized protein</fullName>
    </submittedName>
</protein>
<reference evidence="1" key="1">
    <citation type="submission" date="2019-12" db="EMBL/GenBank/DDBJ databases">
        <title>Genome sequencing and annotation of Brassica cretica.</title>
        <authorList>
            <person name="Studholme D.J."/>
            <person name="Sarris P.F."/>
        </authorList>
    </citation>
    <scope>NUCLEOTIDE SEQUENCE</scope>
    <source>
        <strain evidence="1">PFS-001/15</strain>
        <tissue evidence="1">Leaf</tissue>
    </source>
</reference>
<proteinExistence type="predicted"/>
<comment type="caution">
    <text evidence="1">The sequence shown here is derived from an EMBL/GenBank/DDBJ whole genome shotgun (WGS) entry which is preliminary data.</text>
</comment>
<evidence type="ECO:0000313" key="2">
    <source>
        <dbReference type="Proteomes" id="UP000712281"/>
    </source>
</evidence>
<organism evidence="1 2">
    <name type="scientific">Brassica cretica</name>
    <name type="common">Mustard</name>
    <dbReference type="NCBI Taxonomy" id="69181"/>
    <lineage>
        <taxon>Eukaryota</taxon>
        <taxon>Viridiplantae</taxon>
        <taxon>Streptophyta</taxon>
        <taxon>Embryophyta</taxon>
        <taxon>Tracheophyta</taxon>
        <taxon>Spermatophyta</taxon>
        <taxon>Magnoliopsida</taxon>
        <taxon>eudicotyledons</taxon>
        <taxon>Gunneridae</taxon>
        <taxon>Pentapetalae</taxon>
        <taxon>rosids</taxon>
        <taxon>malvids</taxon>
        <taxon>Brassicales</taxon>
        <taxon>Brassicaceae</taxon>
        <taxon>Brassiceae</taxon>
        <taxon>Brassica</taxon>
    </lineage>
</organism>
<name>A0A8S9GAM2_BRACR</name>
<dbReference type="AlphaFoldDB" id="A0A8S9GAM2"/>
<sequence length="69" mass="7565">MRLKQRSVVEEKVRDGACRCSPLTEGAKGNVLHGGDAVTCGGFGHRCSGEWELRSNIQWVLAQRGHNSK</sequence>
<accession>A0A8S9GAM2</accession>